<gene>
    <name evidence="2" type="ORF">AB835_11770</name>
</gene>
<reference evidence="2 3" key="1">
    <citation type="journal article" date="2016" name="Appl. Environ. Microbiol.">
        <title>Lack of Overt Genome Reduction in the Bryostatin-Producing Bryozoan Symbiont "Candidatus Endobugula sertula".</title>
        <authorList>
            <person name="Miller I.J."/>
            <person name="Vanee N."/>
            <person name="Fong S.S."/>
            <person name="Lim-Fong G.E."/>
            <person name="Kwan J.C."/>
        </authorList>
    </citation>
    <scope>NUCLEOTIDE SEQUENCE [LARGE SCALE GENOMIC DNA]</scope>
    <source>
        <strain evidence="2">AB1-4</strain>
    </source>
</reference>
<dbReference type="NCBIfam" id="NF033520">
    <property type="entry name" value="transpos_IS982"/>
    <property type="match status" value="1"/>
</dbReference>
<dbReference type="InterPro" id="IPR002559">
    <property type="entry name" value="Transposase_11"/>
</dbReference>
<accession>A0A1D2QMS6</accession>
<comment type="caution">
    <text evidence="2">The sequence shown here is derived from an EMBL/GenBank/DDBJ whole genome shotgun (WGS) entry which is preliminary data.</text>
</comment>
<name>A0A1D2QMS6_9GAMM</name>
<evidence type="ECO:0000313" key="3">
    <source>
        <dbReference type="Proteomes" id="UP000242502"/>
    </source>
</evidence>
<dbReference type="STRING" id="62101.AB835_11770"/>
<sequence>MGNLHTFYTKILCLLHELEPMDNFLNQVRIPKTSDKALIALTLTAERLGIDSERYLFKQLPDVLIGQIERSVYNRRKRQLAFKIEQCRQQIVDRLAPSSSCYLSDSMPLEACKIIRANQSCICQDTEATSPDFGYCAAQNMSYFGYRTHAVRTQHGIFKTFDISKAAVHDIHYLHDVKSQLNHCILIGDKGYLSRQYQADLFDTSAIKLATPKRTHQVDFEPFNPVYRKARKRIETLFSQLCDQLMIRRNYAKSFAGFATRILSKIIALTMIQWINLRNGNHIKNLKIVAA</sequence>
<dbReference type="EMBL" id="MDLC01000048">
    <property type="protein sequence ID" value="ODS22872.1"/>
    <property type="molecule type" value="Genomic_DNA"/>
</dbReference>
<organism evidence="2 3">
    <name type="scientific">Candidatus Endobugula sertula</name>
    <name type="common">Bugula neritina bacterial symbiont</name>
    <dbReference type="NCBI Taxonomy" id="62101"/>
    <lineage>
        <taxon>Bacteria</taxon>
        <taxon>Pseudomonadati</taxon>
        <taxon>Pseudomonadota</taxon>
        <taxon>Gammaproteobacteria</taxon>
        <taxon>Cellvibrionales</taxon>
        <taxon>Cellvibrionaceae</taxon>
        <taxon>Candidatus Endobugula</taxon>
    </lineage>
</organism>
<feature type="domain" description="Transposase IS4-like" evidence="1">
    <location>
        <begin position="129"/>
        <end position="271"/>
    </location>
</feature>
<proteinExistence type="predicted"/>
<evidence type="ECO:0000313" key="2">
    <source>
        <dbReference type="EMBL" id="ODS22872.1"/>
    </source>
</evidence>
<dbReference type="GO" id="GO:0004803">
    <property type="term" value="F:transposase activity"/>
    <property type="evidence" value="ECO:0007669"/>
    <property type="project" value="InterPro"/>
</dbReference>
<dbReference type="AlphaFoldDB" id="A0A1D2QMS6"/>
<dbReference type="GO" id="GO:0006313">
    <property type="term" value="P:DNA transposition"/>
    <property type="evidence" value="ECO:0007669"/>
    <property type="project" value="InterPro"/>
</dbReference>
<evidence type="ECO:0000259" key="1">
    <source>
        <dbReference type="Pfam" id="PF01609"/>
    </source>
</evidence>
<dbReference type="GO" id="GO:0003677">
    <property type="term" value="F:DNA binding"/>
    <property type="evidence" value="ECO:0007669"/>
    <property type="project" value="InterPro"/>
</dbReference>
<dbReference type="Proteomes" id="UP000242502">
    <property type="component" value="Unassembled WGS sequence"/>
</dbReference>
<dbReference type="Pfam" id="PF01609">
    <property type="entry name" value="DDE_Tnp_1"/>
    <property type="match status" value="1"/>
</dbReference>
<protein>
    <submittedName>
        <fullName evidence="2">Transposase</fullName>
    </submittedName>
</protein>